<keyword evidence="2" id="KW-1185">Reference proteome</keyword>
<dbReference type="Proteomes" id="UP000031843">
    <property type="component" value="Chromosome secondary"/>
</dbReference>
<name>A0A0C4YI96_9BURK</name>
<accession>A0A0C4YI96</accession>
<organism evidence="1 2">
    <name type="scientific">Cupriavidus basilensis</name>
    <dbReference type="NCBI Taxonomy" id="68895"/>
    <lineage>
        <taxon>Bacteria</taxon>
        <taxon>Pseudomonadati</taxon>
        <taxon>Pseudomonadota</taxon>
        <taxon>Betaproteobacteria</taxon>
        <taxon>Burkholderiales</taxon>
        <taxon>Burkholderiaceae</taxon>
        <taxon>Cupriavidus</taxon>
    </lineage>
</organism>
<gene>
    <name evidence="1" type="ORF">RR42_s0765</name>
</gene>
<protein>
    <submittedName>
        <fullName evidence="1">Uncharacterized protein</fullName>
    </submittedName>
</protein>
<evidence type="ECO:0000313" key="1">
    <source>
        <dbReference type="EMBL" id="AJG22355.1"/>
    </source>
</evidence>
<proteinExistence type="predicted"/>
<evidence type="ECO:0000313" key="2">
    <source>
        <dbReference type="Proteomes" id="UP000031843"/>
    </source>
</evidence>
<sequence length="38" mass="4299">MAAHTARLVDWHTRLRVAAGDHALHPKREKTGIRPPTM</sequence>
<dbReference type="EMBL" id="CP010537">
    <property type="protein sequence ID" value="AJG22355.1"/>
    <property type="molecule type" value="Genomic_DNA"/>
</dbReference>
<dbReference type="KEGG" id="cbw:RR42_s0765"/>
<reference evidence="1 2" key="1">
    <citation type="journal article" date="2015" name="Genome Announc.">
        <title>Complete Genome Sequence of Cupriavidus basilensis 4G11, Isolated from the Oak Ridge Field Research Center Site.</title>
        <authorList>
            <person name="Ray J."/>
            <person name="Waters R.J."/>
            <person name="Skerker J.M."/>
            <person name="Kuehl J.V."/>
            <person name="Price M.N."/>
            <person name="Huang J."/>
            <person name="Chakraborty R."/>
            <person name="Arkin A.P."/>
            <person name="Deutschbauer A."/>
        </authorList>
    </citation>
    <scope>NUCLEOTIDE SEQUENCE [LARGE SCALE GENOMIC DNA]</scope>
    <source>
        <strain evidence="1">4G11</strain>
    </source>
</reference>
<dbReference type="AlphaFoldDB" id="A0A0C4YI96"/>